<feature type="compositionally biased region" description="Basic and acidic residues" evidence="5">
    <location>
        <begin position="410"/>
        <end position="424"/>
    </location>
</feature>
<accession>A0A507EFN8</accession>
<dbReference type="PROSITE" id="PS51417">
    <property type="entry name" value="ARF"/>
    <property type="match status" value="1"/>
</dbReference>
<reference evidence="6 7" key="1">
    <citation type="journal article" date="2019" name="Sci. Rep.">
        <title>Comparative genomics of chytrid fungi reveal insights into the obligate biotrophic and pathogenic lifestyle of Synchytrium endobioticum.</title>
        <authorList>
            <person name="van de Vossenberg B.T.L.H."/>
            <person name="Warris S."/>
            <person name="Nguyen H.D.T."/>
            <person name="van Gent-Pelzer M.P.E."/>
            <person name="Joly D.L."/>
            <person name="van de Geest H.C."/>
            <person name="Bonants P.J.M."/>
            <person name="Smith D.S."/>
            <person name="Levesque C.A."/>
            <person name="van der Lee T.A.J."/>
        </authorList>
    </citation>
    <scope>NUCLEOTIDE SEQUENCE [LARGE SCALE GENOMIC DNA]</scope>
    <source>
        <strain evidence="6 7">CBS 809.83</strain>
    </source>
</reference>
<keyword evidence="4" id="KW-0460">Magnesium</keyword>
<keyword evidence="2 3" id="KW-0342">GTP-binding</keyword>
<proteinExistence type="predicted"/>
<dbReference type="InterPro" id="IPR006689">
    <property type="entry name" value="Small_GTPase_ARF/SAR"/>
</dbReference>
<evidence type="ECO:0008006" key="8">
    <source>
        <dbReference type="Google" id="ProtNLM"/>
    </source>
</evidence>
<dbReference type="EMBL" id="QEAQ01000002">
    <property type="protein sequence ID" value="TPX62651.1"/>
    <property type="molecule type" value="Genomic_DNA"/>
</dbReference>
<dbReference type="SMART" id="SM00177">
    <property type="entry name" value="ARF"/>
    <property type="match status" value="1"/>
</dbReference>
<protein>
    <recommendedName>
        <fullName evidence="8">Small monomeric GTPase</fullName>
    </recommendedName>
</protein>
<evidence type="ECO:0000256" key="1">
    <source>
        <dbReference type="ARBA" id="ARBA00022741"/>
    </source>
</evidence>
<dbReference type="PANTHER" id="PTHR46090">
    <property type="entry name" value="ADP-RIBOSYLATION FACTOR-LIKE PROTEIN 13B"/>
    <property type="match status" value="1"/>
</dbReference>
<dbReference type="GO" id="GO:0005525">
    <property type="term" value="F:GTP binding"/>
    <property type="evidence" value="ECO:0007669"/>
    <property type="project" value="UniProtKB-KW"/>
</dbReference>
<dbReference type="Gene3D" id="3.40.50.300">
    <property type="entry name" value="P-loop containing nucleotide triphosphate hydrolases"/>
    <property type="match status" value="1"/>
</dbReference>
<organism evidence="6 7">
    <name type="scientific">Powellomyces hirtus</name>
    <dbReference type="NCBI Taxonomy" id="109895"/>
    <lineage>
        <taxon>Eukaryota</taxon>
        <taxon>Fungi</taxon>
        <taxon>Fungi incertae sedis</taxon>
        <taxon>Chytridiomycota</taxon>
        <taxon>Chytridiomycota incertae sedis</taxon>
        <taxon>Chytridiomycetes</taxon>
        <taxon>Spizellomycetales</taxon>
        <taxon>Powellomycetaceae</taxon>
        <taxon>Powellomyces</taxon>
    </lineage>
</organism>
<dbReference type="AlphaFoldDB" id="A0A507EFN8"/>
<feature type="region of interest" description="Disordered" evidence="5">
    <location>
        <begin position="238"/>
        <end position="280"/>
    </location>
</feature>
<evidence type="ECO:0000256" key="3">
    <source>
        <dbReference type="PIRSR" id="PIRSR606689-1"/>
    </source>
</evidence>
<feature type="binding site" evidence="3">
    <location>
        <begin position="154"/>
        <end position="157"/>
    </location>
    <ligand>
        <name>GTP</name>
        <dbReference type="ChEBI" id="CHEBI:37565"/>
    </ligand>
</feature>
<feature type="compositionally biased region" description="Low complexity" evidence="5">
    <location>
        <begin position="527"/>
        <end position="544"/>
    </location>
</feature>
<dbReference type="SUPFAM" id="SSF52540">
    <property type="entry name" value="P-loop containing nucleoside triphosphate hydrolases"/>
    <property type="match status" value="1"/>
</dbReference>
<feature type="compositionally biased region" description="Polar residues" evidence="5">
    <location>
        <begin position="485"/>
        <end position="499"/>
    </location>
</feature>
<evidence type="ECO:0000256" key="5">
    <source>
        <dbReference type="SAM" id="MobiDB-lite"/>
    </source>
</evidence>
<feature type="binding site" evidence="3">
    <location>
        <begin position="29"/>
        <end position="36"/>
    </location>
    <ligand>
        <name>GTP</name>
        <dbReference type="ChEBI" id="CHEBI:37565"/>
    </ligand>
</feature>
<keyword evidence="7" id="KW-1185">Reference proteome</keyword>
<comment type="caution">
    <text evidence="6">The sequence shown here is derived from an EMBL/GenBank/DDBJ whole genome shotgun (WGS) entry which is preliminary data.</text>
</comment>
<evidence type="ECO:0000313" key="7">
    <source>
        <dbReference type="Proteomes" id="UP000318582"/>
    </source>
</evidence>
<sequence length="562" mass="60587">MPTKGLERCFSCFSLGQRHPQKLFVLVLGLDGAGKTTVLLRLKGDSGLAKRTSWGFTTASLACDVPPGVAPAEGTILKTKKKASKSQKVEAAYYDIGGDRKIRGIWSKYYAEAYACIFVVDASDSERIPEAAEALEGVYSNERMKDKPLLILANKQDLPGALLSSQLFEALNISQLQATQTASNADVKKNWWVDIQPCTTNVEQSSDNVAGDFLQATQIPLLLRAVLDRLESLAPRCNHDTEQQKKAWDVDREEQKKRVEEYRSDKGLGSTDALSGSRTGKNVILGSMEMNVVSESAGSPHRKHSPAGQATEVDDNAQKGKSSLSLSKGKHSTNKVYPSPGEPGAFSTSQNELQPPMTEAPLGAKRTNTVYPEADDALPVEPVSMPFQTGTLSVERSGKSRSSGLNRSADGTDEKLTKADRRSFNDLTNPAAEQAESDRKHARTEISMEEPRHIVASQHGEVLHVGDNSNGSPSANDEGHKRSATNELNSSHRPLSAVSSGGGLGKIAKPRLAPLEPEELHHRAESPQQALPPLGASALPPLTLHAPWSSRPLGEIHHAGPN</sequence>
<feature type="compositionally biased region" description="Polar residues" evidence="5">
    <location>
        <begin position="386"/>
        <end position="406"/>
    </location>
</feature>
<feature type="compositionally biased region" description="Basic and acidic residues" evidence="5">
    <location>
        <begin position="436"/>
        <end position="445"/>
    </location>
</feature>
<feature type="region of interest" description="Disordered" evidence="5">
    <location>
        <begin position="380"/>
        <end position="445"/>
    </location>
</feature>
<dbReference type="Pfam" id="PF00025">
    <property type="entry name" value="Arf"/>
    <property type="match status" value="1"/>
</dbReference>
<dbReference type="GO" id="GO:0003924">
    <property type="term" value="F:GTPase activity"/>
    <property type="evidence" value="ECO:0007669"/>
    <property type="project" value="InterPro"/>
</dbReference>
<dbReference type="SMART" id="SM00178">
    <property type="entry name" value="SAR"/>
    <property type="match status" value="1"/>
</dbReference>
<feature type="region of interest" description="Disordered" evidence="5">
    <location>
        <begin position="294"/>
        <end position="363"/>
    </location>
</feature>
<feature type="binding site" evidence="3">
    <location>
        <position position="98"/>
    </location>
    <ligand>
        <name>GTP</name>
        <dbReference type="ChEBI" id="CHEBI:37565"/>
    </ligand>
</feature>
<evidence type="ECO:0000256" key="4">
    <source>
        <dbReference type="PIRSR" id="PIRSR606689-2"/>
    </source>
</evidence>
<feature type="compositionally biased region" description="Basic and acidic residues" evidence="5">
    <location>
        <begin position="238"/>
        <end position="266"/>
    </location>
</feature>
<evidence type="ECO:0000313" key="6">
    <source>
        <dbReference type="EMBL" id="TPX62651.1"/>
    </source>
</evidence>
<evidence type="ECO:0000256" key="2">
    <source>
        <dbReference type="ARBA" id="ARBA00023134"/>
    </source>
</evidence>
<dbReference type="PANTHER" id="PTHR46090:SF2">
    <property type="entry name" value="ADP-RIBOSYLATION FACTOR-LIKE PROTEIN 13B"/>
    <property type="match status" value="1"/>
</dbReference>
<keyword evidence="4" id="KW-0479">Metal-binding</keyword>
<name>A0A507EFN8_9FUNG</name>
<dbReference type="InterPro" id="IPR051995">
    <property type="entry name" value="Ciliary_GTPase"/>
</dbReference>
<keyword evidence="1 3" id="KW-0547">Nucleotide-binding</keyword>
<dbReference type="STRING" id="109895.A0A507EFN8"/>
<dbReference type="GO" id="GO:0046872">
    <property type="term" value="F:metal ion binding"/>
    <property type="evidence" value="ECO:0007669"/>
    <property type="project" value="UniProtKB-KW"/>
</dbReference>
<feature type="region of interest" description="Disordered" evidence="5">
    <location>
        <begin position="462"/>
        <end position="562"/>
    </location>
</feature>
<feature type="binding site" evidence="4">
    <location>
        <position position="36"/>
    </location>
    <ligand>
        <name>Mg(2+)</name>
        <dbReference type="ChEBI" id="CHEBI:18420"/>
    </ligand>
</feature>
<dbReference type="InterPro" id="IPR027417">
    <property type="entry name" value="P-loop_NTPase"/>
</dbReference>
<gene>
    <name evidence="6" type="ORF">PhCBS80983_g00287</name>
</gene>
<dbReference type="Proteomes" id="UP000318582">
    <property type="component" value="Unassembled WGS sequence"/>
</dbReference>